<dbReference type="InterPro" id="IPR001279">
    <property type="entry name" value="Metallo-B-lactamas"/>
</dbReference>
<evidence type="ECO:0000313" key="2">
    <source>
        <dbReference type="EMBL" id="ELY96838.1"/>
    </source>
</evidence>
<feature type="domain" description="Metallo-beta-lactamase" evidence="1">
    <location>
        <begin position="21"/>
        <end position="182"/>
    </location>
</feature>
<dbReference type="SMART" id="SM00849">
    <property type="entry name" value="Lactamase_B"/>
    <property type="match status" value="1"/>
</dbReference>
<comment type="caution">
    <text evidence="2">The sequence shown here is derived from an EMBL/GenBank/DDBJ whole genome shotgun (WGS) entry which is preliminary data.</text>
</comment>
<protein>
    <submittedName>
        <fullName evidence="2">Zn-dependent hydrolase</fullName>
    </submittedName>
</protein>
<sequence length="208" mass="22516">MHTELLPDVYDLTLQDDGAARYRAFLFDSETPTLVDTGLPGTTDALFEAVDAVGIEPERVIITHGDGDHVGGLEAVVDSYPVRTYVPEVTDVDTELVDERYADGAEIGPFTAVHVPGHTPDHHALIDEANDRAVLGDAVFGADARGLPDGHFVLPPAVFTEDLLAADENLERLLDYEFSAGLVFHGSSVRSDAREKLEAFVEFDGKPE</sequence>
<name>M0AHH9_9EURY</name>
<evidence type="ECO:0000313" key="3">
    <source>
        <dbReference type="Proteomes" id="UP000011648"/>
    </source>
</evidence>
<evidence type="ECO:0000259" key="1">
    <source>
        <dbReference type="SMART" id="SM00849"/>
    </source>
</evidence>
<dbReference type="RefSeq" id="WP_006823987.1">
    <property type="nucleotide sequence ID" value="NZ_AOIL01000001.1"/>
</dbReference>
<dbReference type="Proteomes" id="UP000011648">
    <property type="component" value="Unassembled WGS sequence"/>
</dbReference>
<dbReference type="AlphaFoldDB" id="M0AHH9"/>
<dbReference type="SUPFAM" id="SSF56281">
    <property type="entry name" value="Metallo-hydrolase/oxidoreductase"/>
    <property type="match status" value="1"/>
</dbReference>
<dbReference type="InterPro" id="IPR036866">
    <property type="entry name" value="RibonucZ/Hydroxyglut_hydro"/>
</dbReference>
<dbReference type="Gene3D" id="3.60.15.10">
    <property type="entry name" value="Ribonuclease Z/Hydroxyacylglutathione hydrolase-like"/>
    <property type="match status" value="1"/>
</dbReference>
<accession>M0AHH9</accession>
<keyword evidence="2" id="KW-0378">Hydrolase</keyword>
<proteinExistence type="predicted"/>
<organism evidence="2 3">
    <name type="scientific">Natrialba taiwanensis DSM 12281</name>
    <dbReference type="NCBI Taxonomy" id="1230458"/>
    <lineage>
        <taxon>Archaea</taxon>
        <taxon>Methanobacteriati</taxon>
        <taxon>Methanobacteriota</taxon>
        <taxon>Stenosarchaea group</taxon>
        <taxon>Halobacteria</taxon>
        <taxon>Halobacteriales</taxon>
        <taxon>Natrialbaceae</taxon>
        <taxon>Natrialba</taxon>
    </lineage>
</organism>
<keyword evidence="3" id="KW-1185">Reference proteome</keyword>
<dbReference type="PANTHER" id="PTHR42951">
    <property type="entry name" value="METALLO-BETA-LACTAMASE DOMAIN-CONTAINING"/>
    <property type="match status" value="1"/>
</dbReference>
<reference evidence="2 3" key="1">
    <citation type="journal article" date="2014" name="PLoS Genet.">
        <title>Phylogenetically driven sequencing of extremely halophilic archaea reveals strategies for static and dynamic osmo-response.</title>
        <authorList>
            <person name="Becker E.A."/>
            <person name="Seitzer P.M."/>
            <person name="Tritt A."/>
            <person name="Larsen D."/>
            <person name="Krusor M."/>
            <person name="Yao A.I."/>
            <person name="Wu D."/>
            <person name="Madern D."/>
            <person name="Eisen J.A."/>
            <person name="Darling A.E."/>
            <person name="Facciotti M.T."/>
        </authorList>
    </citation>
    <scope>NUCLEOTIDE SEQUENCE [LARGE SCALE GENOMIC DNA]</scope>
    <source>
        <strain evidence="2 3">DSM 12281</strain>
    </source>
</reference>
<dbReference type="PANTHER" id="PTHR42951:SF17">
    <property type="entry name" value="METALLO-BETA-LACTAMASE DOMAIN-CONTAINING PROTEIN"/>
    <property type="match status" value="1"/>
</dbReference>
<gene>
    <name evidence="2" type="ORF">C484_00350</name>
</gene>
<dbReference type="STRING" id="1230458.C484_00350"/>
<dbReference type="PATRIC" id="fig|1230458.4.peg.67"/>
<dbReference type="EMBL" id="AOIL01000001">
    <property type="protein sequence ID" value="ELY96838.1"/>
    <property type="molecule type" value="Genomic_DNA"/>
</dbReference>
<dbReference type="OrthoDB" id="197151at2157"/>
<dbReference type="InterPro" id="IPR050855">
    <property type="entry name" value="NDM-1-like"/>
</dbReference>
<dbReference type="Pfam" id="PF00753">
    <property type="entry name" value="Lactamase_B"/>
    <property type="match status" value="1"/>
</dbReference>
<dbReference type="GO" id="GO:0016787">
    <property type="term" value="F:hydrolase activity"/>
    <property type="evidence" value="ECO:0007669"/>
    <property type="project" value="UniProtKB-KW"/>
</dbReference>